<dbReference type="InterPro" id="IPR050109">
    <property type="entry name" value="HTH-type_TetR-like_transc_reg"/>
</dbReference>
<evidence type="ECO:0000259" key="4">
    <source>
        <dbReference type="PROSITE" id="PS50977"/>
    </source>
</evidence>
<feature type="region of interest" description="Disordered" evidence="3">
    <location>
        <begin position="1"/>
        <end position="20"/>
    </location>
</feature>
<dbReference type="SUPFAM" id="SSF46689">
    <property type="entry name" value="Homeodomain-like"/>
    <property type="match status" value="1"/>
</dbReference>
<dbReference type="PANTHER" id="PTHR30055">
    <property type="entry name" value="HTH-TYPE TRANSCRIPTIONAL REGULATOR RUTR"/>
    <property type="match status" value="1"/>
</dbReference>
<dbReference type="GO" id="GO:0000976">
    <property type="term" value="F:transcription cis-regulatory region binding"/>
    <property type="evidence" value="ECO:0007669"/>
    <property type="project" value="TreeGrafter"/>
</dbReference>
<evidence type="ECO:0000256" key="3">
    <source>
        <dbReference type="SAM" id="MobiDB-lite"/>
    </source>
</evidence>
<dbReference type="RefSeq" id="WP_028285266.1">
    <property type="nucleotide sequence ID" value="NZ_BMLF01000001.1"/>
</dbReference>
<dbReference type="GO" id="GO:0003700">
    <property type="term" value="F:DNA-binding transcription factor activity"/>
    <property type="evidence" value="ECO:0007669"/>
    <property type="project" value="TreeGrafter"/>
</dbReference>
<dbReference type="InterPro" id="IPR036271">
    <property type="entry name" value="Tet_transcr_reg_TetR-rel_C_sf"/>
</dbReference>
<reference evidence="5" key="2">
    <citation type="submission" date="2020-09" db="EMBL/GenBank/DDBJ databases">
        <authorList>
            <person name="Sun Q."/>
            <person name="Zhou Y."/>
        </authorList>
    </citation>
    <scope>NUCLEOTIDE SEQUENCE</scope>
    <source>
        <strain evidence="5">CGMCC 1.6293</strain>
    </source>
</reference>
<accession>A0A917SIT4</accession>
<protein>
    <recommendedName>
        <fullName evidence="4">HTH tetR-type domain-containing protein</fullName>
    </recommendedName>
</protein>
<proteinExistence type="predicted"/>
<dbReference type="SUPFAM" id="SSF48498">
    <property type="entry name" value="Tetracyclin repressor-like, C-terminal domain"/>
    <property type="match status" value="1"/>
</dbReference>
<dbReference type="InterPro" id="IPR001647">
    <property type="entry name" value="HTH_TetR"/>
</dbReference>
<dbReference type="PROSITE" id="PS50977">
    <property type="entry name" value="HTH_TETR_2"/>
    <property type="match status" value="1"/>
</dbReference>
<dbReference type="Gene3D" id="1.10.357.10">
    <property type="entry name" value="Tetracycline Repressor, domain 2"/>
    <property type="match status" value="1"/>
</dbReference>
<dbReference type="PRINTS" id="PR00455">
    <property type="entry name" value="HTHTETR"/>
</dbReference>
<keyword evidence="6" id="KW-1185">Reference proteome</keyword>
<reference evidence="5" key="1">
    <citation type="journal article" date="2014" name="Int. J. Syst. Evol. Microbiol.">
        <title>Complete genome sequence of Corynebacterium casei LMG S-19264T (=DSM 44701T), isolated from a smear-ripened cheese.</title>
        <authorList>
            <consortium name="US DOE Joint Genome Institute (JGI-PGF)"/>
            <person name="Walter F."/>
            <person name="Albersmeier A."/>
            <person name="Kalinowski J."/>
            <person name="Ruckert C."/>
        </authorList>
    </citation>
    <scope>NUCLEOTIDE SEQUENCE</scope>
    <source>
        <strain evidence="5">CGMCC 1.6293</strain>
    </source>
</reference>
<evidence type="ECO:0000313" key="6">
    <source>
        <dbReference type="Proteomes" id="UP000649829"/>
    </source>
</evidence>
<dbReference type="EMBL" id="BMLF01000001">
    <property type="protein sequence ID" value="GGL84555.1"/>
    <property type="molecule type" value="Genomic_DNA"/>
</dbReference>
<organism evidence="5 6">
    <name type="scientific">Pseudooceanicola nanhaiensis</name>
    <dbReference type="NCBI Taxonomy" id="375761"/>
    <lineage>
        <taxon>Bacteria</taxon>
        <taxon>Pseudomonadati</taxon>
        <taxon>Pseudomonadota</taxon>
        <taxon>Alphaproteobacteria</taxon>
        <taxon>Rhodobacterales</taxon>
        <taxon>Paracoccaceae</taxon>
        <taxon>Pseudooceanicola</taxon>
    </lineage>
</organism>
<dbReference type="PANTHER" id="PTHR30055:SF235">
    <property type="entry name" value="TRANSCRIPTIONAL REGULATORY PROTEIN"/>
    <property type="match status" value="1"/>
</dbReference>
<comment type="caution">
    <text evidence="5">The sequence shown here is derived from an EMBL/GenBank/DDBJ whole genome shotgun (WGS) entry which is preliminary data.</text>
</comment>
<evidence type="ECO:0000313" key="5">
    <source>
        <dbReference type="EMBL" id="GGL84555.1"/>
    </source>
</evidence>
<keyword evidence="1 2" id="KW-0238">DNA-binding</keyword>
<dbReference type="Pfam" id="PF17939">
    <property type="entry name" value="TetR_C_30"/>
    <property type="match status" value="1"/>
</dbReference>
<feature type="DNA-binding region" description="H-T-H motif" evidence="2">
    <location>
        <begin position="43"/>
        <end position="62"/>
    </location>
</feature>
<gene>
    <name evidence="5" type="ORF">GCM10011534_03040</name>
</gene>
<evidence type="ECO:0000256" key="2">
    <source>
        <dbReference type="PROSITE-ProRule" id="PRU00335"/>
    </source>
</evidence>
<sequence>MQTEHPFDRKRQRAPSKRALATRERVLDAAERIFAARGFDGATIRDIAADAGEPVGSVHHHGGGKELLFHQAVARRSVELSQARRDALEAARASGPLTLERVLDAFMRPFFALAEDEPRWSDYARLVALVSADDRWRGIAAECFDPTAALFLSELAELAPDLTRRTRAQAFVFSVSAMLSLLTSQGRIGALGAEGTENPGAGRATPGQVDHLVAFCAAGFAVSADGRR</sequence>
<dbReference type="AlphaFoldDB" id="A0A917SIT4"/>
<name>A0A917SIT4_9RHOB</name>
<dbReference type="Pfam" id="PF00440">
    <property type="entry name" value="TetR_N"/>
    <property type="match status" value="1"/>
</dbReference>
<dbReference type="InterPro" id="IPR009057">
    <property type="entry name" value="Homeodomain-like_sf"/>
</dbReference>
<dbReference type="InterPro" id="IPR041586">
    <property type="entry name" value="PsrA_TetR_C"/>
</dbReference>
<feature type="domain" description="HTH tetR-type" evidence="4">
    <location>
        <begin position="20"/>
        <end position="80"/>
    </location>
</feature>
<evidence type="ECO:0000256" key="1">
    <source>
        <dbReference type="ARBA" id="ARBA00023125"/>
    </source>
</evidence>
<dbReference type="Proteomes" id="UP000649829">
    <property type="component" value="Unassembled WGS sequence"/>
</dbReference>